<protein>
    <recommendedName>
        <fullName evidence="11">Cation/H+ exchanger transmembrane domain-containing protein</fullName>
    </recommendedName>
</protein>
<sequence>MITEHLIVNLILILAVAWGLGMLFARFGLPVILGELLAGLILGPPLLGIVTASEPIELLAEFGIFFLMFYAGLEMNPKEAVEHIWPSIAVAFGGFVLPFVLGYFTCRIFGGTVYQSLFIGMGLSITAIAVQARILHDMHIQNTKIGHIIIGAAIIDDILALVTLSILLGLVESGTIQVVEVSFIVFKVAAFFALTILIGQFIMPRFTRRLDDREGKAFTFALLTAFTMAYLAELAGLHLIIGAFLAGQFVRKEIMDKEVYQKISDRFFSLSYGFLAPIFFVSLSFHLQLQWQWSVIFFTITITLIAIIGKVVGCGLGSYLYGQTFWESTVIGSGMNGRGAVEMVVAVVVIKLSDQLMASQAISDPLLTKDQFSALICMAFVTTIIAPLSLKWTVKKAGSIDESAEFHRRNLWEKSRPR</sequence>
<keyword evidence="5 10" id="KW-1133">Transmembrane helix</keyword>
<keyword evidence="2" id="KW-0813">Transport</keyword>
<evidence type="ECO:0000256" key="6">
    <source>
        <dbReference type="ARBA" id="ARBA00023053"/>
    </source>
</evidence>
<evidence type="ECO:0000256" key="1">
    <source>
        <dbReference type="ARBA" id="ARBA00004141"/>
    </source>
</evidence>
<evidence type="ECO:0000256" key="2">
    <source>
        <dbReference type="ARBA" id="ARBA00022448"/>
    </source>
</evidence>
<keyword evidence="6" id="KW-0915">Sodium</keyword>
<keyword evidence="4 10" id="KW-0812">Transmembrane</keyword>
<feature type="transmembrane region" description="Helical" evidence="10">
    <location>
        <begin position="148"/>
        <end position="171"/>
    </location>
</feature>
<feature type="transmembrane region" description="Helical" evidence="10">
    <location>
        <begin position="32"/>
        <end position="50"/>
    </location>
</feature>
<keyword evidence="8 10" id="KW-0472">Membrane</keyword>
<dbReference type="Pfam" id="PF00999">
    <property type="entry name" value="Na_H_Exchanger"/>
    <property type="match status" value="1"/>
</dbReference>
<evidence type="ECO:0000256" key="10">
    <source>
        <dbReference type="SAM" id="Phobius"/>
    </source>
</evidence>
<keyword evidence="3" id="KW-0050">Antiport</keyword>
<feature type="transmembrane region" description="Helical" evidence="10">
    <location>
        <begin position="267"/>
        <end position="287"/>
    </location>
</feature>
<feature type="transmembrane region" description="Helical" evidence="10">
    <location>
        <begin position="6"/>
        <end position="25"/>
    </location>
</feature>
<feature type="transmembrane region" description="Helical" evidence="10">
    <location>
        <begin position="117"/>
        <end position="136"/>
    </location>
</feature>
<keyword evidence="9" id="KW-0739">Sodium transport</keyword>
<gene>
    <name evidence="12" type="ORF">LCGC14_1893900</name>
</gene>
<evidence type="ECO:0000256" key="9">
    <source>
        <dbReference type="ARBA" id="ARBA00023201"/>
    </source>
</evidence>
<evidence type="ECO:0000256" key="8">
    <source>
        <dbReference type="ARBA" id="ARBA00023136"/>
    </source>
</evidence>
<name>A0A0F9GLY1_9ZZZZ</name>
<feature type="domain" description="Cation/H+ exchanger transmembrane" evidence="11">
    <location>
        <begin position="15"/>
        <end position="396"/>
    </location>
</feature>
<accession>A0A0F9GLY1</accession>
<dbReference type="GO" id="GO:0006814">
    <property type="term" value="P:sodium ion transport"/>
    <property type="evidence" value="ECO:0007669"/>
    <property type="project" value="UniProtKB-KW"/>
</dbReference>
<reference evidence="12" key="1">
    <citation type="journal article" date="2015" name="Nature">
        <title>Complex archaea that bridge the gap between prokaryotes and eukaryotes.</title>
        <authorList>
            <person name="Spang A."/>
            <person name="Saw J.H."/>
            <person name="Jorgensen S.L."/>
            <person name="Zaremba-Niedzwiedzka K."/>
            <person name="Martijn J."/>
            <person name="Lind A.E."/>
            <person name="van Eijk R."/>
            <person name="Schleper C."/>
            <person name="Guy L."/>
            <person name="Ettema T.J."/>
        </authorList>
    </citation>
    <scope>NUCLEOTIDE SEQUENCE</scope>
</reference>
<feature type="transmembrane region" description="Helical" evidence="10">
    <location>
        <begin position="183"/>
        <end position="206"/>
    </location>
</feature>
<feature type="transmembrane region" description="Helical" evidence="10">
    <location>
        <begin position="218"/>
        <end position="247"/>
    </location>
</feature>
<evidence type="ECO:0000313" key="12">
    <source>
        <dbReference type="EMBL" id="KKL91516.1"/>
    </source>
</evidence>
<dbReference type="AlphaFoldDB" id="A0A0F9GLY1"/>
<dbReference type="InterPro" id="IPR006153">
    <property type="entry name" value="Cation/H_exchanger_TM"/>
</dbReference>
<dbReference type="InterPro" id="IPR038770">
    <property type="entry name" value="Na+/solute_symporter_sf"/>
</dbReference>
<proteinExistence type="predicted"/>
<dbReference type="Gene3D" id="1.20.1530.20">
    <property type="match status" value="1"/>
</dbReference>
<feature type="transmembrane region" description="Helical" evidence="10">
    <location>
        <begin position="85"/>
        <end position="105"/>
    </location>
</feature>
<dbReference type="EMBL" id="LAZR01019709">
    <property type="protein sequence ID" value="KKL91516.1"/>
    <property type="molecule type" value="Genomic_DNA"/>
</dbReference>
<evidence type="ECO:0000256" key="5">
    <source>
        <dbReference type="ARBA" id="ARBA00022989"/>
    </source>
</evidence>
<feature type="transmembrane region" description="Helical" evidence="10">
    <location>
        <begin position="372"/>
        <end position="390"/>
    </location>
</feature>
<keyword evidence="7" id="KW-0406">Ion transport</keyword>
<evidence type="ECO:0000259" key="11">
    <source>
        <dbReference type="Pfam" id="PF00999"/>
    </source>
</evidence>
<evidence type="ECO:0000256" key="7">
    <source>
        <dbReference type="ARBA" id="ARBA00023065"/>
    </source>
</evidence>
<evidence type="ECO:0000256" key="3">
    <source>
        <dbReference type="ARBA" id="ARBA00022449"/>
    </source>
</evidence>
<evidence type="ECO:0000256" key="4">
    <source>
        <dbReference type="ARBA" id="ARBA00022692"/>
    </source>
</evidence>
<dbReference type="PANTHER" id="PTHR43562:SF3">
    <property type="entry name" value="SODIUM ION_PROTON EXCHANGER (EUROFUNG)"/>
    <property type="match status" value="1"/>
</dbReference>
<feature type="transmembrane region" description="Helical" evidence="10">
    <location>
        <begin position="294"/>
        <end position="321"/>
    </location>
</feature>
<dbReference type="GO" id="GO:1902600">
    <property type="term" value="P:proton transmembrane transport"/>
    <property type="evidence" value="ECO:0007669"/>
    <property type="project" value="InterPro"/>
</dbReference>
<comment type="subcellular location">
    <subcellularLocation>
        <location evidence="1">Membrane</location>
        <topology evidence="1">Multi-pass membrane protein</topology>
    </subcellularLocation>
</comment>
<dbReference type="GO" id="GO:0016020">
    <property type="term" value="C:membrane"/>
    <property type="evidence" value="ECO:0007669"/>
    <property type="project" value="UniProtKB-SubCell"/>
</dbReference>
<comment type="caution">
    <text evidence="12">The sequence shown here is derived from an EMBL/GenBank/DDBJ whole genome shotgun (WGS) entry which is preliminary data.</text>
</comment>
<organism evidence="12">
    <name type="scientific">marine sediment metagenome</name>
    <dbReference type="NCBI Taxonomy" id="412755"/>
    <lineage>
        <taxon>unclassified sequences</taxon>
        <taxon>metagenomes</taxon>
        <taxon>ecological metagenomes</taxon>
    </lineage>
</organism>
<dbReference type="PANTHER" id="PTHR43562">
    <property type="entry name" value="NAPA-TYPE SODIUM/HYDROGEN ANTIPORTER"/>
    <property type="match status" value="1"/>
</dbReference>
<dbReference type="GO" id="GO:0015297">
    <property type="term" value="F:antiporter activity"/>
    <property type="evidence" value="ECO:0007669"/>
    <property type="project" value="UniProtKB-KW"/>
</dbReference>
<feature type="transmembrane region" description="Helical" evidence="10">
    <location>
        <begin position="56"/>
        <end position="73"/>
    </location>
</feature>